<dbReference type="Proteomes" id="UP000789396">
    <property type="component" value="Unassembled WGS sequence"/>
</dbReference>
<gene>
    <name evidence="1" type="ORF">RFULGI_LOCUS15268</name>
</gene>
<keyword evidence="2" id="KW-1185">Reference proteome</keyword>
<dbReference type="EMBL" id="CAJVPZ010048301">
    <property type="protein sequence ID" value="CAG8773889.1"/>
    <property type="molecule type" value="Genomic_DNA"/>
</dbReference>
<feature type="non-terminal residue" evidence="1">
    <location>
        <position position="175"/>
    </location>
</feature>
<protein>
    <submittedName>
        <fullName evidence="1">2848_t:CDS:1</fullName>
    </submittedName>
</protein>
<dbReference type="AlphaFoldDB" id="A0A9N9JDB4"/>
<sequence>NQNPSIGLPNIISRYFNRIDIIIKKYFTSRMLKLQRYQISESLLYRVKEVKNWEYLVNSQVQNLNLKENSESDNHVNIKFHEDNYESTLLNLHLMMKYLDSVSIYEVAITICSSREASRNEIVYKHRVVTNFDILNEIQHTQPLSETIRQNLAYKTKYNQGFGYAKKAINLALQL</sequence>
<organism evidence="1 2">
    <name type="scientific">Racocetra fulgida</name>
    <dbReference type="NCBI Taxonomy" id="60492"/>
    <lineage>
        <taxon>Eukaryota</taxon>
        <taxon>Fungi</taxon>
        <taxon>Fungi incertae sedis</taxon>
        <taxon>Mucoromycota</taxon>
        <taxon>Glomeromycotina</taxon>
        <taxon>Glomeromycetes</taxon>
        <taxon>Diversisporales</taxon>
        <taxon>Gigasporaceae</taxon>
        <taxon>Racocetra</taxon>
    </lineage>
</organism>
<proteinExistence type="predicted"/>
<evidence type="ECO:0000313" key="1">
    <source>
        <dbReference type="EMBL" id="CAG8773889.1"/>
    </source>
</evidence>
<comment type="caution">
    <text evidence="1">The sequence shown here is derived from an EMBL/GenBank/DDBJ whole genome shotgun (WGS) entry which is preliminary data.</text>
</comment>
<name>A0A9N9JDB4_9GLOM</name>
<accession>A0A9N9JDB4</accession>
<evidence type="ECO:0000313" key="2">
    <source>
        <dbReference type="Proteomes" id="UP000789396"/>
    </source>
</evidence>
<feature type="non-terminal residue" evidence="1">
    <location>
        <position position="1"/>
    </location>
</feature>
<reference evidence="1" key="1">
    <citation type="submission" date="2021-06" db="EMBL/GenBank/DDBJ databases">
        <authorList>
            <person name="Kallberg Y."/>
            <person name="Tangrot J."/>
            <person name="Rosling A."/>
        </authorList>
    </citation>
    <scope>NUCLEOTIDE SEQUENCE</scope>
    <source>
        <strain evidence="1">IN212</strain>
    </source>
</reference>